<organism evidence="1 2">
    <name type="scientific">Pleurostoma richardsiae</name>
    <dbReference type="NCBI Taxonomy" id="41990"/>
    <lineage>
        <taxon>Eukaryota</taxon>
        <taxon>Fungi</taxon>
        <taxon>Dikarya</taxon>
        <taxon>Ascomycota</taxon>
        <taxon>Pezizomycotina</taxon>
        <taxon>Sordariomycetes</taxon>
        <taxon>Sordariomycetidae</taxon>
        <taxon>Calosphaeriales</taxon>
        <taxon>Pleurostomataceae</taxon>
        <taxon>Pleurostoma</taxon>
    </lineage>
</organism>
<evidence type="ECO:0000313" key="1">
    <source>
        <dbReference type="EMBL" id="KAJ9138702.1"/>
    </source>
</evidence>
<accession>A0AA38R9G8</accession>
<dbReference type="AlphaFoldDB" id="A0AA38R9G8"/>
<protein>
    <recommendedName>
        <fullName evidence="3">F-box domain-containing protein</fullName>
    </recommendedName>
</protein>
<sequence>MAAEATHTTEASVPETSTYGIFPAELWLKIISHLDYGGSLALQRASRVFRTEVRQILHFTSEDKTAFLVEAEQYRRYSSKSSGPAAQRFACSACCRLLPRSSFADREVRRYRGTWRRRSKGQGDPGARERVCLECALAGNGRFGVRTKIGGRLVVAVTCGSSPAWRPPSKRKACELCGGYHVPRRGDLARQNALRRQGGFTAFLLFGGRSS</sequence>
<evidence type="ECO:0008006" key="3">
    <source>
        <dbReference type="Google" id="ProtNLM"/>
    </source>
</evidence>
<gene>
    <name evidence="1" type="ORF">NKR23_g8400</name>
</gene>
<keyword evidence="2" id="KW-1185">Reference proteome</keyword>
<proteinExistence type="predicted"/>
<evidence type="ECO:0000313" key="2">
    <source>
        <dbReference type="Proteomes" id="UP001174694"/>
    </source>
</evidence>
<dbReference type="Proteomes" id="UP001174694">
    <property type="component" value="Unassembled WGS sequence"/>
</dbReference>
<name>A0AA38R9G8_9PEZI</name>
<comment type="caution">
    <text evidence="1">The sequence shown here is derived from an EMBL/GenBank/DDBJ whole genome shotgun (WGS) entry which is preliminary data.</text>
</comment>
<reference evidence="1" key="1">
    <citation type="submission" date="2022-07" db="EMBL/GenBank/DDBJ databases">
        <title>Fungi with potential for degradation of polypropylene.</title>
        <authorList>
            <person name="Gostincar C."/>
        </authorList>
    </citation>
    <scope>NUCLEOTIDE SEQUENCE</scope>
    <source>
        <strain evidence="1">EXF-13308</strain>
    </source>
</reference>
<dbReference type="EMBL" id="JANBVO010000029">
    <property type="protein sequence ID" value="KAJ9138702.1"/>
    <property type="molecule type" value="Genomic_DNA"/>
</dbReference>